<gene>
    <name evidence="1" type="ORF">B296_00006150</name>
</gene>
<dbReference type="GO" id="GO:0000977">
    <property type="term" value="F:RNA polymerase II transcription regulatory region sequence-specific DNA binding"/>
    <property type="evidence" value="ECO:0007669"/>
    <property type="project" value="TreeGrafter"/>
</dbReference>
<dbReference type="GO" id="GO:0045944">
    <property type="term" value="P:positive regulation of transcription by RNA polymerase II"/>
    <property type="evidence" value="ECO:0007669"/>
    <property type="project" value="TreeGrafter"/>
</dbReference>
<evidence type="ECO:0000313" key="1">
    <source>
        <dbReference type="EMBL" id="RRT78656.1"/>
    </source>
</evidence>
<organism evidence="1 2">
    <name type="scientific">Ensete ventricosum</name>
    <name type="common">Abyssinian banana</name>
    <name type="synonym">Musa ensete</name>
    <dbReference type="NCBI Taxonomy" id="4639"/>
    <lineage>
        <taxon>Eukaryota</taxon>
        <taxon>Viridiplantae</taxon>
        <taxon>Streptophyta</taxon>
        <taxon>Embryophyta</taxon>
        <taxon>Tracheophyta</taxon>
        <taxon>Spermatophyta</taxon>
        <taxon>Magnoliopsida</taxon>
        <taxon>Liliopsida</taxon>
        <taxon>Zingiberales</taxon>
        <taxon>Musaceae</taxon>
        <taxon>Ensete</taxon>
    </lineage>
</organism>
<protein>
    <submittedName>
        <fullName evidence="1">Uncharacterized protein</fullName>
    </submittedName>
</protein>
<dbReference type="AlphaFoldDB" id="A0A427AR15"/>
<dbReference type="GO" id="GO:0003682">
    <property type="term" value="F:chromatin binding"/>
    <property type="evidence" value="ECO:0007669"/>
    <property type="project" value="TreeGrafter"/>
</dbReference>
<evidence type="ECO:0000313" key="2">
    <source>
        <dbReference type="Proteomes" id="UP000287651"/>
    </source>
</evidence>
<comment type="caution">
    <text evidence="1">The sequence shown here is derived from an EMBL/GenBank/DDBJ whole genome shotgun (WGS) entry which is preliminary data.</text>
</comment>
<sequence>MFCRSHDFSKSRFDDRTVMICDQESFDPIIEATTGRDLIPSMVYGYDINSCHLLYQQEFYVFWEVRLQNYRWLQQAGNTKGR</sequence>
<dbReference type="EMBL" id="AMZH03001620">
    <property type="protein sequence ID" value="RRT78656.1"/>
    <property type="molecule type" value="Genomic_DNA"/>
</dbReference>
<dbReference type="GO" id="GO:0042393">
    <property type="term" value="F:histone binding"/>
    <property type="evidence" value="ECO:0007669"/>
    <property type="project" value="TreeGrafter"/>
</dbReference>
<accession>A0A427AR15</accession>
<dbReference type="PANTHER" id="PTHR47025:SF2">
    <property type="entry name" value="AUTOIMMUNE REGULATOR"/>
    <property type="match status" value="1"/>
</dbReference>
<dbReference type="Proteomes" id="UP000287651">
    <property type="component" value="Unassembled WGS sequence"/>
</dbReference>
<name>A0A427AR15_ENSVE</name>
<dbReference type="PANTHER" id="PTHR47025">
    <property type="entry name" value="AUTOIMMUNE REGULATOR"/>
    <property type="match status" value="1"/>
</dbReference>
<proteinExistence type="predicted"/>
<dbReference type="GO" id="GO:0005634">
    <property type="term" value="C:nucleus"/>
    <property type="evidence" value="ECO:0007669"/>
    <property type="project" value="TreeGrafter"/>
</dbReference>
<reference evidence="1 2" key="1">
    <citation type="journal article" date="2014" name="Agronomy (Basel)">
        <title>A Draft Genome Sequence for Ensete ventricosum, the Drought-Tolerant Tree Against Hunger.</title>
        <authorList>
            <person name="Harrison J."/>
            <person name="Moore K.A."/>
            <person name="Paszkiewicz K."/>
            <person name="Jones T."/>
            <person name="Grant M."/>
            <person name="Ambacheew D."/>
            <person name="Muzemil S."/>
            <person name="Studholme D.J."/>
        </authorList>
    </citation>
    <scope>NUCLEOTIDE SEQUENCE [LARGE SCALE GENOMIC DNA]</scope>
</reference>